<dbReference type="PANTHER" id="PTHR11926:SF1459">
    <property type="entry name" value="GLYCOSYLTRANSFERASE"/>
    <property type="match status" value="1"/>
</dbReference>
<dbReference type="Proteomes" id="UP000032180">
    <property type="component" value="Chromosome 2"/>
</dbReference>
<feature type="domain" description="Glycosyltransferase N-terminal" evidence="3">
    <location>
        <begin position="10"/>
        <end position="132"/>
    </location>
</feature>
<organism evidence="4 5">
    <name type="scientific">Leersia perrieri</name>
    <dbReference type="NCBI Taxonomy" id="77586"/>
    <lineage>
        <taxon>Eukaryota</taxon>
        <taxon>Viridiplantae</taxon>
        <taxon>Streptophyta</taxon>
        <taxon>Embryophyta</taxon>
        <taxon>Tracheophyta</taxon>
        <taxon>Spermatophyta</taxon>
        <taxon>Magnoliopsida</taxon>
        <taxon>Liliopsida</taxon>
        <taxon>Poales</taxon>
        <taxon>Poaceae</taxon>
        <taxon>BOP clade</taxon>
        <taxon>Oryzoideae</taxon>
        <taxon>Oryzeae</taxon>
        <taxon>Oryzinae</taxon>
        <taxon>Leersia</taxon>
    </lineage>
</organism>
<reference evidence="5" key="2">
    <citation type="submission" date="2013-12" db="EMBL/GenBank/DDBJ databases">
        <authorList>
            <person name="Yu Y."/>
            <person name="Lee S."/>
            <person name="de Baynast K."/>
            <person name="Wissotski M."/>
            <person name="Liu L."/>
            <person name="Talag J."/>
            <person name="Goicoechea J."/>
            <person name="Angelova A."/>
            <person name="Jetty R."/>
            <person name="Kudrna D."/>
            <person name="Golser W."/>
            <person name="Rivera L."/>
            <person name="Zhang J."/>
            <person name="Wing R."/>
        </authorList>
    </citation>
    <scope>NUCLEOTIDE SEQUENCE</scope>
</reference>
<dbReference type="HOGENOM" id="CLU_001724_0_0_1"/>
<evidence type="ECO:0000313" key="4">
    <source>
        <dbReference type="EnsemblPlants" id="LPERR02G27060.1"/>
    </source>
</evidence>
<evidence type="ECO:0000256" key="2">
    <source>
        <dbReference type="ARBA" id="ARBA00022679"/>
    </source>
</evidence>
<dbReference type="Gramene" id="LPERR02G27060.1">
    <property type="protein sequence ID" value="LPERR02G27060.1"/>
    <property type="gene ID" value="LPERR02G27060"/>
</dbReference>
<dbReference type="Pfam" id="PF00201">
    <property type="entry name" value="UDPGT"/>
    <property type="match status" value="1"/>
</dbReference>
<proteinExistence type="inferred from homology"/>
<dbReference type="Pfam" id="PF26168">
    <property type="entry name" value="Glyco_transf_N"/>
    <property type="match status" value="1"/>
</dbReference>
<sequence>MDSNSRPHAVLVPYPAQVHVTPLLQLAKVLHSRGFHVTFVNTEYNHRRLLRSRGAAALAGLDDFWFETIPDGLPPPSDSDDDDVTQDIPTVCTSFLKNGPAAFRVLLARLSCAPGTPPVSCVIPDGVMSFVQRVASDMGILAVAFWTTSACGFMGYLIPEEFVGEMKERGLFLSWCPQDQVLAHPATVLFLTHSGWNSTLESICAGVPMICWPFFAGQITNCRYACTKWEIGLEIDSDVTREEVARLVHEAMDGEKSRDMRAKAMAWKERAVAATQDGGTSSAEIDRLVEFLLSAGSDHMQAEIIFLL</sequence>
<dbReference type="SUPFAM" id="SSF53756">
    <property type="entry name" value="UDP-Glycosyltransferase/glycogen phosphorylase"/>
    <property type="match status" value="2"/>
</dbReference>
<reference evidence="4 5" key="1">
    <citation type="submission" date="2012-08" db="EMBL/GenBank/DDBJ databases">
        <title>Oryza genome evolution.</title>
        <authorList>
            <person name="Wing R.A."/>
        </authorList>
    </citation>
    <scope>NUCLEOTIDE SEQUENCE</scope>
</reference>
<keyword evidence="2" id="KW-0808">Transferase</keyword>
<evidence type="ECO:0000313" key="5">
    <source>
        <dbReference type="Proteomes" id="UP000032180"/>
    </source>
</evidence>
<protein>
    <recommendedName>
        <fullName evidence="3">Glycosyltransferase N-terminal domain-containing protein</fullName>
    </recommendedName>
</protein>
<keyword evidence="5" id="KW-1185">Reference proteome</keyword>
<comment type="similarity">
    <text evidence="1">Belongs to the UDP-glycosyltransferase family.</text>
</comment>
<accession>A0A0D9VL85</accession>
<evidence type="ECO:0000256" key="1">
    <source>
        <dbReference type="ARBA" id="ARBA00009995"/>
    </source>
</evidence>
<dbReference type="GO" id="GO:0080043">
    <property type="term" value="F:quercetin 3-O-glucosyltransferase activity"/>
    <property type="evidence" value="ECO:0007669"/>
    <property type="project" value="TreeGrafter"/>
</dbReference>
<dbReference type="PANTHER" id="PTHR11926">
    <property type="entry name" value="GLUCOSYL/GLUCURONOSYL TRANSFERASES"/>
    <property type="match status" value="1"/>
</dbReference>
<dbReference type="EnsemblPlants" id="LPERR02G27060.1">
    <property type="protein sequence ID" value="LPERR02G27060.1"/>
    <property type="gene ID" value="LPERR02G27060"/>
</dbReference>
<dbReference type="CDD" id="cd03784">
    <property type="entry name" value="GT1_Gtf-like"/>
    <property type="match status" value="1"/>
</dbReference>
<evidence type="ECO:0000259" key="3">
    <source>
        <dbReference type="Pfam" id="PF26168"/>
    </source>
</evidence>
<dbReference type="InterPro" id="IPR058980">
    <property type="entry name" value="Glyco_transf_N"/>
</dbReference>
<dbReference type="Gene3D" id="3.40.50.2000">
    <property type="entry name" value="Glycogen Phosphorylase B"/>
    <property type="match status" value="3"/>
</dbReference>
<dbReference type="AlphaFoldDB" id="A0A0D9VL85"/>
<dbReference type="InterPro" id="IPR002213">
    <property type="entry name" value="UDP_glucos_trans"/>
</dbReference>
<dbReference type="GO" id="GO:0080044">
    <property type="term" value="F:quercetin 7-O-glucosyltransferase activity"/>
    <property type="evidence" value="ECO:0007669"/>
    <property type="project" value="TreeGrafter"/>
</dbReference>
<name>A0A0D9VL85_9ORYZ</name>
<dbReference type="eggNOG" id="KOG1192">
    <property type="taxonomic scope" value="Eukaryota"/>
</dbReference>
<reference evidence="4" key="3">
    <citation type="submission" date="2015-04" db="UniProtKB">
        <authorList>
            <consortium name="EnsemblPlants"/>
        </authorList>
    </citation>
    <scope>IDENTIFICATION</scope>
</reference>